<evidence type="ECO:0000256" key="1">
    <source>
        <dbReference type="SAM" id="SignalP"/>
    </source>
</evidence>
<evidence type="ECO:0000313" key="3">
    <source>
        <dbReference type="Proteomes" id="UP000037822"/>
    </source>
</evidence>
<keyword evidence="1" id="KW-0732">Signal</keyword>
<organism evidence="2 3">
    <name type="scientific">Bosea vaviloviae</name>
    <dbReference type="NCBI Taxonomy" id="1526658"/>
    <lineage>
        <taxon>Bacteria</taxon>
        <taxon>Pseudomonadati</taxon>
        <taxon>Pseudomonadota</taxon>
        <taxon>Alphaproteobacteria</taxon>
        <taxon>Hyphomicrobiales</taxon>
        <taxon>Boseaceae</taxon>
        <taxon>Bosea</taxon>
    </lineage>
</organism>
<comment type="caution">
    <text evidence="2">The sequence shown here is derived from an EMBL/GenBank/DDBJ whole genome shotgun (WGS) entry which is preliminary data.</text>
</comment>
<dbReference type="Pfam" id="PF00839">
    <property type="entry name" value="Cys_rich_FGFR"/>
    <property type="match status" value="1"/>
</dbReference>
<dbReference type="GO" id="GO:0016020">
    <property type="term" value="C:membrane"/>
    <property type="evidence" value="ECO:0007669"/>
    <property type="project" value="InterPro"/>
</dbReference>
<name>A0A0N1EYM4_9HYPH</name>
<accession>A0A0N1EYM4</accession>
<dbReference type="RefSeq" id="WP_054211686.1">
    <property type="nucleotide sequence ID" value="NZ_LGSZ01000078.1"/>
</dbReference>
<reference evidence="2 3" key="1">
    <citation type="submission" date="2015-07" db="EMBL/GenBank/DDBJ databases">
        <title>Whole genome sequencing of Bosea vaviloviae isolated from cave pool.</title>
        <authorList>
            <person name="Tan N.E.H."/>
            <person name="Lee Y.P."/>
            <person name="Gan H.M."/>
            <person name="Barton H."/>
            <person name="Savka M.A."/>
        </authorList>
    </citation>
    <scope>NUCLEOTIDE SEQUENCE [LARGE SCALE GENOMIC DNA]</scope>
    <source>
        <strain evidence="2 3">SD260</strain>
    </source>
</reference>
<gene>
    <name evidence="2" type="ORF">AE618_24575</name>
</gene>
<dbReference type="PATRIC" id="fig|1526658.3.peg.942"/>
<evidence type="ECO:0008006" key="4">
    <source>
        <dbReference type="Google" id="ProtNLM"/>
    </source>
</evidence>
<dbReference type="InterPro" id="IPR001893">
    <property type="entry name" value="Cys-rich_GLG1_repeat"/>
</dbReference>
<sequence length="79" mass="7970">MIRVLTNTLAVSLALAGAAQPALAQDRAAALREACAKDVAAHCPGVQPGGGRIAACFKDNLGKLSEGCRTALIKAKAVN</sequence>
<proteinExistence type="predicted"/>
<dbReference type="OrthoDB" id="7060861at2"/>
<evidence type="ECO:0000313" key="2">
    <source>
        <dbReference type="EMBL" id="KPH75546.1"/>
    </source>
</evidence>
<dbReference type="EMBL" id="LGSZ01000078">
    <property type="protein sequence ID" value="KPH75546.1"/>
    <property type="molecule type" value="Genomic_DNA"/>
</dbReference>
<protein>
    <recommendedName>
        <fullName evidence="4">Cysteine rich repeat protein</fullName>
    </recommendedName>
</protein>
<feature type="signal peptide" evidence="1">
    <location>
        <begin position="1"/>
        <end position="24"/>
    </location>
</feature>
<feature type="chain" id="PRO_5005870795" description="Cysteine rich repeat protein" evidence="1">
    <location>
        <begin position="25"/>
        <end position="79"/>
    </location>
</feature>
<keyword evidence="3" id="KW-1185">Reference proteome</keyword>
<dbReference type="AlphaFoldDB" id="A0A0N1EYM4"/>
<dbReference type="Proteomes" id="UP000037822">
    <property type="component" value="Unassembled WGS sequence"/>
</dbReference>